<dbReference type="Proteomes" id="UP000577362">
    <property type="component" value="Unassembled WGS sequence"/>
</dbReference>
<dbReference type="InterPro" id="IPR004165">
    <property type="entry name" value="CoA_trans_fam_I"/>
</dbReference>
<dbReference type="Gene3D" id="3.40.1080.10">
    <property type="entry name" value="Glutaconate Coenzyme A-transferase"/>
    <property type="match status" value="1"/>
</dbReference>
<accession>A0A840BR17</accession>
<evidence type="ECO:0000256" key="1">
    <source>
        <dbReference type="ARBA" id="ARBA00007047"/>
    </source>
</evidence>
<evidence type="ECO:0000313" key="3">
    <source>
        <dbReference type="EMBL" id="MBB4015805.1"/>
    </source>
</evidence>
<dbReference type="SUPFAM" id="SSF100950">
    <property type="entry name" value="NagB/RpiA/CoA transferase-like"/>
    <property type="match status" value="1"/>
</dbReference>
<comment type="similarity">
    <text evidence="1">Belongs to the 3-oxoacid CoA-transferase subunit B family.</text>
</comment>
<proteinExistence type="inferred from homology"/>
<evidence type="ECO:0000256" key="2">
    <source>
        <dbReference type="ARBA" id="ARBA00022679"/>
    </source>
</evidence>
<keyword evidence="2 3" id="KW-0808">Transferase</keyword>
<dbReference type="EC" id="2.8.3.8" evidence="3"/>
<dbReference type="RefSeq" id="WP_019400950.1">
    <property type="nucleotide sequence ID" value="NZ_JACIEN010000001.1"/>
</dbReference>
<dbReference type="GO" id="GO:0008775">
    <property type="term" value="F:acetate CoA-transferase activity"/>
    <property type="evidence" value="ECO:0007669"/>
    <property type="project" value="UniProtKB-EC"/>
</dbReference>
<dbReference type="SMART" id="SM00882">
    <property type="entry name" value="CoA_trans"/>
    <property type="match status" value="1"/>
</dbReference>
<dbReference type="InterPro" id="IPR012791">
    <property type="entry name" value="3-oxoacid_CoA-transf_B"/>
</dbReference>
<dbReference type="AlphaFoldDB" id="A0A840BR17"/>
<organism evidence="3 4">
    <name type="scientific">Chelatococcus caeni</name>
    <dbReference type="NCBI Taxonomy" id="1348468"/>
    <lineage>
        <taxon>Bacteria</taxon>
        <taxon>Pseudomonadati</taxon>
        <taxon>Pseudomonadota</taxon>
        <taxon>Alphaproteobacteria</taxon>
        <taxon>Hyphomicrobiales</taxon>
        <taxon>Chelatococcaceae</taxon>
        <taxon>Chelatococcus</taxon>
    </lineage>
</organism>
<reference evidence="3 4" key="1">
    <citation type="submission" date="2020-08" db="EMBL/GenBank/DDBJ databases">
        <title>Genomic Encyclopedia of Type Strains, Phase IV (KMG-IV): sequencing the most valuable type-strain genomes for metagenomic binning, comparative biology and taxonomic classification.</title>
        <authorList>
            <person name="Goeker M."/>
        </authorList>
    </citation>
    <scope>NUCLEOTIDE SEQUENCE [LARGE SCALE GENOMIC DNA]</scope>
    <source>
        <strain evidence="3 4">DSM 103737</strain>
    </source>
</reference>
<evidence type="ECO:0000313" key="4">
    <source>
        <dbReference type="Proteomes" id="UP000577362"/>
    </source>
</evidence>
<dbReference type="PROSITE" id="PS01274">
    <property type="entry name" value="COA_TRANSF_2"/>
    <property type="match status" value="1"/>
</dbReference>
<dbReference type="Pfam" id="PF01144">
    <property type="entry name" value="CoA_trans"/>
    <property type="match status" value="1"/>
</dbReference>
<gene>
    <name evidence="3" type="ORF">GGR16_000811</name>
</gene>
<dbReference type="InterPro" id="IPR037171">
    <property type="entry name" value="NagB/RpiA_transferase-like"/>
</dbReference>
<dbReference type="PANTHER" id="PTHR13707:SF57">
    <property type="entry name" value="SUCCINYL-COA:3-KETOACID COENZYME A TRANSFERASE SUBUNIT B-RELATED"/>
    <property type="match status" value="1"/>
</dbReference>
<dbReference type="EMBL" id="JACIEN010000001">
    <property type="protein sequence ID" value="MBB4015805.1"/>
    <property type="molecule type" value="Genomic_DNA"/>
</dbReference>
<comment type="caution">
    <text evidence="3">The sequence shown here is derived from an EMBL/GenBank/DDBJ whole genome shotgun (WGS) entry which is preliminary data.</text>
</comment>
<dbReference type="InterPro" id="IPR004164">
    <property type="entry name" value="CoA_transf_AS"/>
</dbReference>
<keyword evidence="4" id="KW-1185">Reference proteome</keyword>
<protein>
    <submittedName>
        <fullName evidence="3">Acetate CoA/acetoacetate CoA-transferase beta subunit</fullName>
        <ecNumber evidence="3">2.8.3.8</ecNumber>
        <ecNumber evidence="3">2.8.3.9</ecNumber>
    </submittedName>
</protein>
<dbReference type="EC" id="2.8.3.9" evidence="3"/>
<dbReference type="GO" id="GO:0047371">
    <property type="term" value="F:butyrate-acetoacetate CoA-transferase activity"/>
    <property type="evidence" value="ECO:0007669"/>
    <property type="project" value="UniProtKB-EC"/>
</dbReference>
<dbReference type="PANTHER" id="PTHR13707">
    <property type="entry name" value="KETOACID-COENZYME A TRANSFERASE"/>
    <property type="match status" value="1"/>
</dbReference>
<sequence length="232" mass="24218">MDPQSTIARRIADELRDGMLVNLGIGIPTLVANFVPAGIRVFFQSENGLIGTGPVPEPGMALPWLTDAGGRPVTALPGASTFDSATSFGLIRGGHLDLTVLGGLQVDRHGRLSNWMVPGKMVPGMGGAMDLVAGARRVVVAMQHTAKGRPKIVRESSLPLTSERAVDLIVTELAVIAVRDGRLTLIETMEGVTVNEVLNMTEVELIIAPELASAGAEAVRRSLSAPSTGGAL</sequence>
<name>A0A840BR17_9HYPH</name>
<dbReference type="NCBIfam" id="TIGR02428">
    <property type="entry name" value="pcaJ_scoB_fam"/>
    <property type="match status" value="1"/>
</dbReference>